<dbReference type="InterPro" id="IPR039426">
    <property type="entry name" value="TonB-dep_rcpt-like"/>
</dbReference>
<organism evidence="10 11">
    <name type="scientific">Niabella ginsenosidivorans</name>
    <dbReference type="NCBI Taxonomy" id="1176587"/>
    <lineage>
        <taxon>Bacteria</taxon>
        <taxon>Pseudomonadati</taxon>
        <taxon>Bacteroidota</taxon>
        <taxon>Chitinophagia</taxon>
        <taxon>Chitinophagales</taxon>
        <taxon>Chitinophagaceae</taxon>
        <taxon>Niabella</taxon>
    </lineage>
</organism>
<dbReference type="Gene3D" id="2.40.170.20">
    <property type="entry name" value="TonB-dependent receptor, beta-barrel domain"/>
    <property type="match status" value="1"/>
</dbReference>
<dbReference type="InterPro" id="IPR008969">
    <property type="entry name" value="CarboxyPept-like_regulatory"/>
</dbReference>
<dbReference type="AlphaFoldDB" id="A0A1A9HXE8"/>
<keyword evidence="4 7" id="KW-0812">Transmembrane</keyword>
<protein>
    <submittedName>
        <fullName evidence="10">SusC/RagA family TonB-linked outer membrane protein</fullName>
    </submittedName>
</protein>
<evidence type="ECO:0000256" key="2">
    <source>
        <dbReference type="ARBA" id="ARBA00022448"/>
    </source>
</evidence>
<evidence type="ECO:0000259" key="9">
    <source>
        <dbReference type="Pfam" id="PF07715"/>
    </source>
</evidence>
<name>A0A1A9HXE8_9BACT</name>
<keyword evidence="11" id="KW-1185">Reference proteome</keyword>
<evidence type="ECO:0000256" key="1">
    <source>
        <dbReference type="ARBA" id="ARBA00004571"/>
    </source>
</evidence>
<gene>
    <name evidence="10" type="ORF">A8C56_01110</name>
</gene>
<evidence type="ECO:0000256" key="4">
    <source>
        <dbReference type="ARBA" id="ARBA00022692"/>
    </source>
</evidence>
<keyword evidence="5 7" id="KW-0472">Membrane</keyword>
<dbReference type="Proteomes" id="UP000077667">
    <property type="component" value="Chromosome"/>
</dbReference>
<dbReference type="GO" id="GO:0009279">
    <property type="term" value="C:cell outer membrane"/>
    <property type="evidence" value="ECO:0007669"/>
    <property type="project" value="UniProtKB-SubCell"/>
</dbReference>
<dbReference type="Gene3D" id="2.60.40.1120">
    <property type="entry name" value="Carboxypeptidase-like, regulatory domain"/>
    <property type="match status" value="1"/>
</dbReference>
<feature type="domain" description="TonB-dependent receptor plug" evidence="9">
    <location>
        <begin position="125"/>
        <end position="262"/>
    </location>
</feature>
<feature type="chain" id="PRO_5008389562" evidence="8">
    <location>
        <begin position="31"/>
        <end position="1065"/>
    </location>
</feature>
<evidence type="ECO:0000256" key="6">
    <source>
        <dbReference type="ARBA" id="ARBA00023237"/>
    </source>
</evidence>
<dbReference type="Gene3D" id="2.170.130.10">
    <property type="entry name" value="TonB-dependent receptor, plug domain"/>
    <property type="match status" value="1"/>
</dbReference>
<dbReference type="EMBL" id="CP015772">
    <property type="protein sequence ID" value="ANH79755.1"/>
    <property type="molecule type" value="Genomic_DNA"/>
</dbReference>
<dbReference type="STRING" id="1176587.A8C56_01110"/>
<evidence type="ECO:0000256" key="5">
    <source>
        <dbReference type="ARBA" id="ARBA00023136"/>
    </source>
</evidence>
<dbReference type="NCBIfam" id="TIGR04056">
    <property type="entry name" value="OMP_RagA_SusC"/>
    <property type="match status" value="1"/>
</dbReference>
<keyword evidence="6 7" id="KW-0998">Cell outer membrane</keyword>
<evidence type="ECO:0000313" key="11">
    <source>
        <dbReference type="Proteomes" id="UP000077667"/>
    </source>
</evidence>
<reference evidence="10 11" key="1">
    <citation type="submission" date="2016-05" db="EMBL/GenBank/DDBJ databases">
        <title>Niabella ginsenosidivorans BS26 whole genome sequencing.</title>
        <authorList>
            <person name="Im W.T."/>
            <person name="Siddiqi M.Z."/>
        </authorList>
    </citation>
    <scope>NUCLEOTIDE SEQUENCE [LARGE SCALE GENOMIC DNA]</scope>
    <source>
        <strain evidence="10 11">BS26</strain>
    </source>
</reference>
<dbReference type="SUPFAM" id="SSF56935">
    <property type="entry name" value="Porins"/>
    <property type="match status" value="1"/>
</dbReference>
<dbReference type="KEGG" id="nia:A8C56_01110"/>
<dbReference type="Pfam" id="PF13715">
    <property type="entry name" value="CarbopepD_reg_2"/>
    <property type="match status" value="1"/>
</dbReference>
<keyword evidence="8" id="KW-0732">Signal</keyword>
<dbReference type="Pfam" id="PF07715">
    <property type="entry name" value="Plug"/>
    <property type="match status" value="1"/>
</dbReference>
<evidence type="ECO:0000256" key="8">
    <source>
        <dbReference type="SAM" id="SignalP"/>
    </source>
</evidence>
<keyword evidence="2 7" id="KW-0813">Transport</keyword>
<feature type="signal peptide" evidence="8">
    <location>
        <begin position="1"/>
        <end position="30"/>
    </location>
</feature>
<dbReference type="NCBIfam" id="TIGR04057">
    <property type="entry name" value="SusC_RagA_signa"/>
    <property type="match status" value="1"/>
</dbReference>
<comment type="similarity">
    <text evidence="7">Belongs to the TonB-dependent receptor family.</text>
</comment>
<proteinExistence type="inferred from homology"/>
<dbReference type="PROSITE" id="PS51257">
    <property type="entry name" value="PROKAR_LIPOPROTEIN"/>
    <property type="match status" value="1"/>
</dbReference>
<dbReference type="RefSeq" id="WP_067750939.1">
    <property type="nucleotide sequence ID" value="NZ_CP015772.1"/>
</dbReference>
<dbReference type="InterPro" id="IPR012910">
    <property type="entry name" value="Plug_dom"/>
</dbReference>
<accession>A0A1A9HXE8</accession>
<comment type="subcellular location">
    <subcellularLocation>
        <location evidence="1 7">Cell outer membrane</location>
        <topology evidence="1 7">Multi-pass membrane protein</topology>
    </subcellularLocation>
</comment>
<evidence type="ECO:0000313" key="10">
    <source>
        <dbReference type="EMBL" id="ANH79755.1"/>
    </source>
</evidence>
<keyword evidence="3 7" id="KW-1134">Transmembrane beta strand</keyword>
<dbReference type="SUPFAM" id="SSF49464">
    <property type="entry name" value="Carboxypeptidase regulatory domain-like"/>
    <property type="match status" value="1"/>
</dbReference>
<evidence type="ECO:0000256" key="7">
    <source>
        <dbReference type="PROSITE-ProRule" id="PRU01360"/>
    </source>
</evidence>
<dbReference type="InterPro" id="IPR036942">
    <property type="entry name" value="Beta-barrel_TonB_sf"/>
</dbReference>
<dbReference type="PROSITE" id="PS52016">
    <property type="entry name" value="TONB_DEPENDENT_REC_3"/>
    <property type="match status" value="1"/>
</dbReference>
<evidence type="ECO:0000256" key="3">
    <source>
        <dbReference type="ARBA" id="ARBA00022452"/>
    </source>
</evidence>
<dbReference type="InterPro" id="IPR023997">
    <property type="entry name" value="TonB-dep_OMP_SusC/RagA_CS"/>
</dbReference>
<dbReference type="InterPro" id="IPR037066">
    <property type="entry name" value="Plug_dom_sf"/>
</dbReference>
<sequence length="1065" mass="115405">MKQLRFCKTLPKKWVLLVFSLVSCCLIVTAQQRIAVKGRITNASTAAPVSGVSIIEKGTKNGTLSDSDGNFTLTVAANATLTATYVGYQPREVKVEGRTTLSIGLTEEVKDLGEIVVVGYGSQRKKDLTGSIANLTQKDLVPIPAANSFDQMMQGKVAGVQITQTSGAPGGNVNVLIRGVNSITGGNQPLYVVDGYAIGTSGGGNVSSYASGSYSVDGLIGSSGINRINPLSTINPSDIESIQILKDASATAIYGSRGANGVVIINTKRGRSGKASINFEHSTGLQEVQKKLDLLTPREYAEFVAEGRDNAWVFLGGKASDPNNVRGTGQYVKPAFRNPEQFADQGYGTDWQDLIFRKALVQNYQLSATGNKNGMMYFVSGGYMDQDGIIIGSDFKKFNTRANLDVNLTSKLKLGVSFAGTYSYGDFARAEGHLQYRGLISSATASDPTIPVYDENGNYYSEFSDPTGIPVEHVLLINDEFSDKRKNANVFTNNYLEYKIADGLTFKSSFGVNYSSNQTRLWKSSKIGIATSRTGAAIAGVTRYNSLNWLNENTLNYKKLVNEKHRFDALLGLSSQKNTDDVVQVGATDFPTDDIPLIAAGIVSDGTDYTTEWSMVSWFARLNYAFADKYLVTGTLRRDGSSRFGADNKWGTFPSVSVAYRLSEENFLKQVPAINELKIRASYGLSGNNLIGNYASLGLLGIAPTVSNGQVVSGIVPSSLANDLLRWEKSHQTNLGLDLSLFDNRVSLTVDAYRSLKKDLLLSVSLPAASGFSSSVQNIGKLENKGLEFTLNTDNIVGKNFKWSSDFNISLNRNKVLELNTENSTISTSSYQVAQVGYPIGSFRLMKILGIFQTAEEIANSPVQNPKVQPGDYRYEDVDGNGTITQADKAIVGNPWPKFTWGFGNNFSYKNISLGIDLYGSQGNDMYFQGGEVLLNGAGVQNQLAMVADRWRSPEDPGAGKIARAIRNDYAFGFGASSTKLLFDGSFIRMRNINLAYAFPAALMNRINIQALSVFANVTNLFTITSYPGYDPEGATSGDNVGMAGVDFFAYPNPRTYSLGLRLTL</sequence>
<dbReference type="OrthoDB" id="9768177at2"/>
<dbReference type="InterPro" id="IPR023996">
    <property type="entry name" value="TonB-dep_OMP_SusC/RagA"/>
</dbReference>